<feature type="transmembrane region" description="Helical" evidence="6">
    <location>
        <begin position="218"/>
        <end position="251"/>
    </location>
</feature>
<keyword evidence="3 6" id="KW-1133">Transmembrane helix</keyword>
<dbReference type="PRINTS" id="PR00237">
    <property type="entry name" value="GPCRRHODOPSN"/>
</dbReference>
<feature type="transmembrane region" description="Helical" evidence="6">
    <location>
        <begin position="173"/>
        <end position="198"/>
    </location>
</feature>
<dbReference type="InterPro" id="IPR000276">
    <property type="entry name" value="GPCR_Rhodpsn"/>
</dbReference>
<gene>
    <name evidence="8" type="ORF">PoB_001530800</name>
</gene>
<reference evidence="8 9" key="1">
    <citation type="journal article" date="2021" name="Elife">
        <title>Chloroplast acquisition without the gene transfer in kleptoplastic sea slugs, Plakobranchus ocellatus.</title>
        <authorList>
            <person name="Maeda T."/>
            <person name="Takahashi S."/>
            <person name="Yoshida T."/>
            <person name="Shimamura S."/>
            <person name="Takaki Y."/>
            <person name="Nagai Y."/>
            <person name="Toyoda A."/>
            <person name="Suzuki Y."/>
            <person name="Arimoto A."/>
            <person name="Ishii H."/>
            <person name="Satoh N."/>
            <person name="Nishiyama T."/>
            <person name="Hasebe M."/>
            <person name="Maruyama T."/>
            <person name="Minagawa J."/>
            <person name="Obokata J."/>
            <person name="Shigenobu S."/>
        </authorList>
    </citation>
    <scope>NUCLEOTIDE SEQUENCE [LARGE SCALE GENOMIC DNA]</scope>
</reference>
<keyword evidence="9" id="KW-1185">Reference proteome</keyword>
<feature type="transmembrane region" description="Helical" evidence="6">
    <location>
        <begin position="52"/>
        <end position="79"/>
    </location>
</feature>
<keyword evidence="4 6" id="KW-0472">Membrane</keyword>
<feature type="transmembrane region" description="Helical" evidence="6">
    <location>
        <begin position="337"/>
        <end position="361"/>
    </location>
</feature>
<evidence type="ECO:0000256" key="5">
    <source>
        <dbReference type="SAM" id="MobiDB-lite"/>
    </source>
</evidence>
<evidence type="ECO:0000256" key="3">
    <source>
        <dbReference type="ARBA" id="ARBA00022989"/>
    </source>
</evidence>
<dbReference type="PROSITE" id="PS50262">
    <property type="entry name" value="G_PROTEIN_RECEP_F1_2"/>
    <property type="match status" value="1"/>
</dbReference>
<evidence type="ECO:0000256" key="6">
    <source>
        <dbReference type="SAM" id="Phobius"/>
    </source>
</evidence>
<feature type="transmembrane region" description="Helical" evidence="6">
    <location>
        <begin position="91"/>
        <end position="115"/>
    </location>
</feature>
<organism evidence="8 9">
    <name type="scientific">Plakobranchus ocellatus</name>
    <dbReference type="NCBI Taxonomy" id="259542"/>
    <lineage>
        <taxon>Eukaryota</taxon>
        <taxon>Metazoa</taxon>
        <taxon>Spiralia</taxon>
        <taxon>Lophotrochozoa</taxon>
        <taxon>Mollusca</taxon>
        <taxon>Gastropoda</taxon>
        <taxon>Heterobranchia</taxon>
        <taxon>Euthyneura</taxon>
        <taxon>Panpulmonata</taxon>
        <taxon>Sacoglossa</taxon>
        <taxon>Placobranchoidea</taxon>
        <taxon>Plakobranchidae</taxon>
        <taxon>Plakobranchus</taxon>
    </lineage>
</organism>
<evidence type="ECO:0000313" key="9">
    <source>
        <dbReference type="Proteomes" id="UP000735302"/>
    </source>
</evidence>
<proteinExistence type="predicted"/>
<keyword evidence="2 6" id="KW-0812">Transmembrane</keyword>
<evidence type="ECO:0000256" key="2">
    <source>
        <dbReference type="ARBA" id="ARBA00022692"/>
    </source>
</evidence>
<dbReference type="SUPFAM" id="SSF81321">
    <property type="entry name" value="Family A G protein-coupled receptor-like"/>
    <property type="match status" value="1"/>
</dbReference>
<sequence length="384" mass="42942">MHHSSEEEITRSPAEHPMTEGPFQTWANQSSKDPSVQSLAAGFMTDEQFNMITLILVFVLQVSNIATLIGNSLNIAVFVRLGFAEPSNISLTALAICDLVCGISLIYMWFIIYLWEPFLPFNAMNVSILTGSGLWSFVSRTVAWITAFISFERCLCILVPLKVKSVITPRTTLTAMLIIAALTVCPFLFSFLNYNFVWLYSLQSNATILDVVPNDNKYSILIAKIVFVICGVIQPVLAFFIVTVCTVFLVVQLKKVSLWRTSVTSAKSQWEDNSGENTASNNAPATRNRISQKEERLVRLVAVIAVIFIACFIPTCALLLCSALFDEFFVFGVYGRLFVVCTLISFLGQSVSGNVNIIVYYNMASKFRAGLRELLRLDREEYKK</sequence>
<comment type="caution">
    <text evidence="8">The sequence shown here is derived from an EMBL/GenBank/DDBJ whole genome shotgun (WGS) entry which is preliminary data.</text>
</comment>
<dbReference type="PANTHER" id="PTHR46641">
    <property type="entry name" value="FMRFAMIDE RECEPTOR-RELATED"/>
    <property type="match status" value="1"/>
</dbReference>
<feature type="transmembrane region" description="Helical" evidence="6">
    <location>
        <begin position="142"/>
        <end position="161"/>
    </location>
</feature>
<keyword evidence="8" id="KW-0675">Receptor</keyword>
<dbReference type="PANTHER" id="PTHR46641:SF2">
    <property type="entry name" value="FMRFAMIDE RECEPTOR"/>
    <property type="match status" value="1"/>
</dbReference>
<dbReference type="EMBL" id="BLXT01001882">
    <property type="protein sequence ID" value="GFN88802.1"/>
    <property type="molecule type" value="Genomic_DNA"/>
</dbReference>
<feature type="transmembrane region" description="Helical" evidence="6">
    <location>
        <begin position="297"/>
        <end position="325"/>
    </location>
</feature>
<dbReference type="Gene3D" id="1.20.1070.10">
    <property type="entry name" value="Rhodopsin 7-helix transmembrane proteins"/>
    <property type="match status" value="1"/>
</dbReference>
<dbReference type="Pfam" id="PF00001">
    <property type="entry name" value="7tm_1"/>
    <property type="match status" value="1"/>
</dbReference>
<comment type="subcellular location">
    <subcellularLocation>
        <location evidence="1">Membrane</location>
    </subcellularLocation>
</comment>
<evidence type="ECO:0000313" key="8">
    <source>
        <dbReference type="EMBL" id="GFN88802.1"/>
    </source>
</evidence>
<dbReference type="InterPro" id="IPR052954">
    <property type="entry name" value="GPCR-Ligand_Int"/>
</dbReference>
<evidence type="ECO:0000259" key="7">
    <source>
        <dbReference type="PROSITE" id="PS50262"/>
    </source>
</evidence>
<dbReference type="GO" id="GO:0016020">
    <property type="term" value="C:membrane"/>
    <property type="evidence" value="ECO:0007669"/>
    <property type="project" value="UniProtKB-SubCell"/>
</dbReference>
<dbReference type="GO" id="GO:0004930">
    <property type="term" value="F:G protein-coupled receptor activity"/>
    <property type="evidence" value="ECO:0007669"/>
    <property type="project" value="InterPro"/>
</dbReference>
<evidence type="ECO:0000256" key="4">
    <source>
        <dbReference type="ARBA" id="ARBA00023136"/>
    </source>
</evidence>
<protein>
    <submittedName>
        <fullName evidence="8">Chemosensory receptor a</fullName>
    </submittedName>
</protein>
<feature type="domain" description="G-protein coupled receptors family 1 profile" evidence="7">
    <location>
        <begin position="70"/>
        <end position="360"/>
    </location>
</feature>
<evidence type="ECO:0000256" key="1">
    <source>
        <dbReference type="ARBA" id="ARBA00004370"/>
    </source>
</evidence>
<dbReference type="Proteomes" id="UP000735302">
    <property type="component" value="Unassembled WGS sequence"/>
</dbReference>
<dbReference type="InterPro" id="IPR017452">
    <property type="entry name" value="GPCR_Rhodpsn_7TM"/>
</dbReference>
<feature type="compositionally biased region" description="Basic and acidic residues" evidence="5">
    <location>
        <begin position="1"/>
        <end position="18"/>
    </location>
</feature>
<feature type="region of interest" description="Disordered" evidence="5">
    <location>
        <begin position="1"/>
        <end position="30"/>
    </location>
</feature>
<dbReference type="AlphaFoldDB" id="A0AAV3Z207"/>
<accession>A0AAV3Z207</accession>
<name>A0AAV3Z207_9GAST</name>